<proteinExistence type="predicted"/>
<evidence type="ECO:0000313" key="3">
    <source>
        <dbReference type="Proteomes" id="UP001586593"/>
    </source>
</evidence>
<feature type="region of interest" description="Disordered" evidence="1">
    <location>
        <begin position="1"/>
        <end position="78"/>
    </location>
</feature>
<feature type="compositionally biased region" description="Low complexity" evidence="1">
    <location>
        <begin position="27"/>
        <end position="67"/>
    </location>
</feature>
<name>A0ABR3UZX5_9PEZI</name>
<feature type="compositionally biased region" description="Polar residues" evidence="1">
    <location>
        <begin position="1"/>
        <end position="14"/>
    </location>
</feature>
<sequence length="78" mass="7861">MQRSSSAPRWQKTSVPPLVTARRRPSRGGPAPARTGPAPSAASGGPPGTSATMSSVRAAPRRGSSSRPCRDSYASGGA</sequence>
<evidence type="ECO:0000256" key="1">
    <source>
        <dbReference type="SAM" id="MobiDB-lite"/>
    </source>
</evidence>
<gene>
    <name evidence="2" type="ORF">VTK73DRAFT_6315</name>
</gene>
<comment type="caution">
    <text evidence="2">The sequence shown here is derived from an EMBL/GenBank/DDBJ whole genome shotgun (WGS) entry which is preliminary data.</text>
</comment>
<reference evidence="2 3" key="1">
    <citation type="journal article" date="2024" name="Commun. Biol.">
        <title>Comparative genomic analysis of thermophilic fungi reveals convergent evolutionary adaptations and gene losses.</title>
        <authorList>
            <person name="Steindorff A.S."/>
            <person name="Aguilar-Pontes M.V."/>
            <person name="Robinson A.J."/>
            <person name="Andreopoulos B."/>
            <person name="LaButti K."/>
            <person name="Kuo A."/>
            <person name="Mondo S."/>
            <person name="Riley R."/>
            <person name="Otillar R."/>
            <person name="Haridas S."/>
            <person name="Lipzen A."/>
            <person name="Grimwood J."/>
            <person name="Schmutz J."/>
            <person name="Clum A."/>
            <person name="Reid I.D."/>
            <person name="Moisan M.C."/>
            <person name="Butler G."/>
            <person name="Nguyen T.T.M."/>
            <person name="Dewar K."/>
            <person name="Conant G."/>
            <person name="Drula E."/>
            <person name="Henrissat B."/>
            <person name="Hansel C."/>
            <person name="Singer S."/>
            <person name="Hutchinson M.I."/>
            <person name="de Vries R.P."/>
            <person name="Natvig D.O."/>
            <person name="Powell A.J."/>
            <person name="Tsang A."/>
            <person name="Grigoriev I.V."/>
        </authorList>
    </citation>
    <scope>NUCLEOTIDE SEQUENCE [LARGE SCALE GENOMIC DNA]</scope>
    <source>
        <strain evidence="2 3">ATCC 24622</strain>
    </source>
</reference>
<protein>
    <submittedName>
        <fullName evidence="2">Uncharacterized protein</fullName>
    </submittedName>
</protein>
<dbReference type="EMBL" id="JAZHXJ010003556">
    <property type="protein sequence ID" value="KAL1835074.1"/>
    <property type="molecule type" value="Genomic_DNA"/>
</dbReference>
<evidence type="ECO:0000313" key="2">
    <source>
        <dbReference type="EMBL" id="KAL1835074.1"/>
    </source>
</evidence>
<organism evidence="2 3">
    <name type="scientific">Phialemonium thermophilum</name>
    <dbReference type="NCBI Taxonomy" id="223376"/>
    <lineage>
        <taxon>Eukaryota</taxon>
        <taxon>Fungi</taxon>
        <taxon>Dikarya</taxon>
        <taxon>Ascomycota</taxon>
        <taxon>Pezizomycotina</taxon>
        <taxon>Sordariomycetes</taxon>
        <taxon>Sordariomycetidae</taxon>
        <taxon>Cephalothecales</taxon>
        <taxon>Cephalothecaceae</taxon>
        <taxon>Phialemonium</taxon>
    </lineage>
</organism>
<keyword evidence="3" id="KW-1185">Reference proteome</keyword>
<dbReference type="Proteomes" id="UP001586593">
    <property type="component" value="Unassembled WGS sequence"/>
</dbReference>
<accession>A0ABR3UZX5</accession>